<feature type="domain" description="Insertion element IS402-like" evidence="1">
    <location>
        <begin position="2"/>
        <end position="66"/>
    </location>
</feature>
<evidence type="ECO:0000259" key="1">
    <source>
        <dbReference type="Pfam" id="PF13340"/>
    </source>
</evidence>
<evidence type="ECO:0000313" key="2">
    <source>
        <dbReference type="EMBL" id="NII07547.1"/>
    </source>
</evidence>
<evidence type="ECO:0000313" key="3">
    <source>
        <dbReference type="Proteomes" id="UP000490980"/>
    </source>
</evidence>
<gene>
    <name evidence="2" type="ORF">HBF25_14270</name>
</gene>
<name>A0A7X5UC19_9GAMM</name>
<comment type="caution">
    <text evidence="2">The sequence shown here is derived from an EMBL/GenBank/DDBJ whole genome shotgun (WGS) entry which is preliminary data.</text>
</comment>
<dbReference type="Pfam" id="PF13340">
    <property type="entry name" value="DUF4096"/>
    <property type="match status" value="1"/>
</dbReference>
<sequence>MWEELRAWIPELKTAAREHRTRIPDRRAFDGILIVLYIRIPWEDLPKRARFRNGMICWCRRHEWQARRPPRFEFYAATIWG</sequence>
<reference evidence="2 3" key="1">
    <citation type="submission" date="2020-03" db="EMBL/GenBank/DDBJ databases">
        <authorList>
            <person name="Lai Q."/>
        </authorList>
    </citation>
    <scope>NUCLEOTIDE SEQUENCE [LARGE SCALE GENOMIC DNA]</scope>
    <source>
        <strain evidence="2 3">CCUG 25036</strain>
    </source>
</reference>
<dbReference type="AlphaFoldDB" id="A0A7X5UC19"/>
<dbReference type="InterPro" id="IPR025161">
    <property type="entry name" value="IS402-like_dom"/>
</dbReference>
<protein>
    <submittedName>
        <fullName evidence="2">Transposase</fullName>
    </submittedName>
</protein>
<proteinExistence type="predicted"/>
<dbReference type="RefSeq" id="WP_166949509.1">
    <property type="nucleotide sequence ID" value="NZ_JAARLZ010000007.1"/>
</dbReference>
<organism evidence="2 3">
    <name type="scientific">Luteibacter anthropi</name>
    <dbReference type="NCBI Taxonomy" id="564369"/>
    <lineage>
        <taxon>Bacteria</taxon>
        <taxon>Pseudomonadati</taxon>
        <taxon>Pseudomonadota</taxon>
        <taxon>Gammaproteobacteria</taxon>
        <taxon>Lysobacterales</taxon>
        <taxon>Rhodanobacteraceae</taxon>
        <taxon>Luteibacter</taxon>
    </lineage>
</organism>
<keyword evidence="3" id="KW-1185">Reference proteome</keyword>
<dbReference type="EMBL" id="JAARLZ010000007">
    <property type="protein sequence ID" value="NII07547.1"/>
    <property type="molecule type" value="Genomic_DNA"/>
</dbReference>
<accession>A0A7X5UC19</accession>
<dbReference type="Proteomes" id="UP000490980">
    <property type="component" value="Unassembled WGS sequence"/>
</dbReference>